<evidence type="ECO:0000313" key="3">
    <source>
        <dbReference type="Proteomes" id="UP000887300"/>
    </source>
</evidence>
<name>A0A8X8G822_ACIFI</name>
<feature type="domain" description="Transposase zinc-ribbon" evidence="1">
    <location>
        <begin position="23"/>
        <end position="47"/>
    </location>
</feature>
<reference evidence="2" key="1">
    <citation type="journal article" date="2021" name="ISME J.">
        <title>Genomic evolution of the class Acidithiobacillia: deep-branching Proteobacteria living in extreme acidic conditions.</title>
        <authorList>
            <person name="Moya-Beltran A."/>
            <person name="Beard S."/>
            <person name="Rojas-Villalobos C."/>
            <person name="Issotta F."/>
            <person name="Gallardo Y."/>
            <person name="Ulloa R."/>
            <person name="Giaveno A."/>
            <person name="Degli Esposti M."/>
            <person name="Johnson D.B."/>
            <person name="Quatrini R."/>
        </authorList>
    </citation>
    <scope>NUCLEOTIDE SEQUENCE</scope>
    <source>
        <strain evidence="2">DSM 583</strain>
    </source>
</reference>
<dbReference type="Proteomes" id="UP000887300">
    <property type="component" value="Unassembled WGS sequence"/>
</dbReference>
<evidence type="ECO:0000259" key="1">
    <source>
        <dbReference type="Pfam" id="PF12760"/>
    </source>
</evidence>
<gene>
    <name evidence="2" type="ORF">HF568_12315</name>
</gene>
<dbReference type="RefSeq" id="WP_215880257.1">
    <property type="nucleotide sequence ID" value="NZ_CP134225.1"/>
</dbReference>
<organism evidence="2 3">
    <name type="scientific">Acidithiobacillus ferridurans</name>
    <dbReference type="NCBI Taxonomy" id="1232575"/>
    <lineage>
        <taxon>Bacteria</taxon>
        <taxon>Pseudomonadati</taxon>
        <taxon>Pseudomonadota</taxon>
        <taxon>Acidithiobacillia</taxon>
        <taxon>Acidithiobacillales</taxon>
        <taxon>Acidithiobacillaceae</taxon>
        <taxon>Acidithiobacillus</taxon>
    </lineage>
</organism>
<accession>A0A8X8G822</accession>
<comment type="caution">
    <text evidence="2">The sequence shown here is derived from an EMBL/GenBank/DDBJ whole genome shotgun (WGS) entry which is preliminary data.</text>
</comment>
<dbReference type="InterPro" id="IPR024442">
    <property type="entry name" value="Transposase_Zn_ribbon"/>
</dbReference>
<dbReference type="AlphaFoldDB" id="A0A8X8G822"/>
<dbReference type="EMBL" id="JABBHS010000370">
    <property type="protein sequence ID" value="MBU2723971.1"/>
    <property type="molecule type" value="Genomic_DNA"/>
</dbReference>
<protein>
    <submittedName>
        <fullName evidence="2">Transposase</fullName>
    </submittedName>
</protein>
<evidence type="ECO:0000313" key="2">
    <source>
        <dbReference type="EMBL" id="MBU2723971.1"/>
    </source>
</evidence>
<proteinExistence type="predicted"/>
<sequence length="50" mass="5594">MGSPRASIHYPKSLGEFQVWFLTNADCLDYLKWLRWPSGIICPACGHLGG</sequence>
<dbReference type="Pfam" id="PF12760">
    <property type="entry name" value="Zn_ribbon_IS1595"/>
    <property type="match status" value="1"/>
</dbReference>